<reference evidence="5" key="1">
    <citation type="submission" date="2016-10" db="EMBL/GenBank/DDBJ databases">
        <authorList>
            <person name="Varghese N."/>
            <person name="Submissions S."/>
        </authorList>
    </citation>
    <scope>NUCLEOTIDE SEQUENCE [LARGE SCALE GENOMIC DNA]</scope>
    <source>
        <strain evidence="5">DSM 18733</strain>
    </source>
</reference>
<keyword evidence="4" id="KW-0430">Lectin</keyword>
<dbReference type="CDD" id="cd00161">
    <property type="entry name" value="beta-trefoil_Ricin-like"/>
    <property type="match status" value="1"/>
</dbReference>
<dbReference type="PROSITE" id="PS50231">
    <property type="entry name" value="RICIN_B_LECTIN"/>
    <property type="match status" value="1"/>
</dbReference>
<dbReference type="Proteomes" id="UP000199421">
    <property type="component" value="Unassembled WGS sequence"/>
</dbReference>
<evidence type="ECO:0000259" key="2">
    <source>
        <dbReference type="Pfam" id="PF13810"/>
    </source>
</evidence>
<dbReference type="InterPro" id="IPR023296">
    <property type="entry name" value="Glyco_hydro_beta-prop_sf"/>
</dbReference>
<dbReference type="OrthoDB" id="9765957at2"/>
<name>A0A1H7H9V7_OLID1</name>
<feature type="domain" description="DUF4185" evidence="2">
    <location>
        <begin position="232"/>
        <end position="512"/>
    </location>
</feature>
<organism evidence="4 5">
    <name type="scientific">Olivibacter domesticus</name>
    <name type="common">Pseudosphingobacterium domesticum</name>
    <dbReference type="NCBI Taxonomy" id="407022"/>
    <lineage>
        <taxon>Bacteria</taxon>
        <taxon>Pseudomonadati</taxon>
        <taxon>Bacteroidota</taxon>
        <taxon>Sphingobacteriia</taxon>
        <taxon>Sphingobacteriales</taxon>
        <taxon>Sphingobacteriaceae</taxon>
        <taxon>Olivibacter</taxon>
    </lineage>
</organism>
<dbReference type="Gene3D" id="2.80.10.50">
    <property type="match status" value="1"/>
</dbReference>
<evidence type="ECO:0000259" key="3">
    <source>
        <dbReference type="Pfam" id="PF14200"/>
    </source>
</evidence>
<proteinExistence type="predicted"/>
<feature type="domain" description="Ricin B lectin" evidence="3">
    <location>
        <begin position="140"/>
        <end position="202"/>
    </location>
</feature>
<gene>
    <name evidence="4" type="ORF">SAMN05661044_00320</name>
</gene>
<dbReference type="PROSITE" id="PS51257">
    <property type="entry name" value="PROKAR_LIPOPROTEIN"/>
    <property type="match status" value="1"/>
</dbReference>
<dbReference type="STRING" id="407022.SAMN05661044_00320"/>
<dbReference type="Pfam" id="PF13810">
    <property type="entry name" value="DUF4185"/>
    <property type="match status" value="1"/>
</dbReference>
<feature type="chain" id="PRO_5011502694" evidence="1">
    <location>
        <begin position="21"/>
        <end position="550"/>
    </location>
</feature>
<evidence type="ECO:0000313" key="5">
    <source>
        <dbReference type="Proteomes" id="UP000199421"/>
    </source>
</evidence>
<dbReference type="SUPFAM" id="SSF75005">
    <property type="entry name" value="Arabinanase/levansucrase/invertase"/>
    <property type="match status" value="1"/>
</dbReference>
<evidence type="ECO:0000256" key="1">
    <source>
        <dbReference type="SAM" id="SignalP"/>
    </source>
</evidence>
<accession>A0A1H7H9V7</accession>
<dbReference type="EMBL" id="FOAF01000001">
    <property type="protein sequence ID" value="SEK47074.1"/>
    <property type="molecule type" value="Genomic_DNA"/>
</dbReference>
<dbReference type="Pfam" id="PF14200">
    <property type="entry name" value="RicinB_lectin_2"/>
    <property type="match status" value="2"/>
</dbReference>
<dbReference type="Gene3D" id="2.115.10.20">
    <property type="entry name" value="Glycosyl hydrolase domain, family 43"/>
    <property type="match status" value="1"/>
</dbReference>
<dbReference type="RefSeq" id="WP_093317317.1">
    <property type="nucleotide sequence ID" value="NZ_FOAF01000001.1"/>
</dbReference>
<dbReference type="SUPFAM" id="SSF50370">
    <property type="entry name" value="Ricin B-like lectins"/>
    <property type="match status" value="1"/>
</dbReference>
<keyword evidence="5" id="KW-1185">Reference proteome</keyword>
<dbReference type="AlphaFoldDB" id="A0A1H7H9V7"/>
<evidence type="ECO:0000313" key="4">
    <source>
        <dbReference type="EMBL" id="SEK47074.1"/>
    </source>
</evidence>
<dbReference type="GO" id="GO:0030246">
    <property type="term" value="F:carbohydrate binding"/>
    <property type="evidence" value="ECO:0007669"/>
    <property type="project" value="UniProtKB-KW"/>
</dbReference>
<dbReference type="InterPro" id="IPR035992">
    <property type="entry name" value="Ricin_B-like_lectins"/>
</dbReference>
<dbReference type="InterPro" id="IPR025442">
    <property type="entry name" value="DUF4185"/>
</dbReference>
<dbReference type="InterPro" id="IPR000772">
    <property type="entry name" value="Ricin_B_lectin"/>
</dbReference>
<sequence>MRKQLMFTSLCLLLFTSACQRVMKEVDQSASLQVASIPDYVVVTLKNVASSKLMEVAGDPLYNKKFGDQAKLQQWETSLSDGKVSRWQKWHLIYRTTVDNVKYYHIRNLHSGKLIDVPGASDSIGMQIQQYAAFPFLGDQQLWRLEEQSSGTSFKLVNKGNGLALAVANGTTANGAAVIQENAANESRQLWNIAVEEDDTYRDDEVVRFFNRNESEQGSVAFDQGNSILLSWGSNNGKVLWVTQDAWDGTSLTADDKFPCNYFFSYGNSMLLQPSLTDWNNLHTPNVTIPGGANGRPRQVCTIQTDNTFAWPGVGVEIGDKIYVHCGEGSGLNATNQSLYVFTQSASTTWQTQRTLPSGMSGQTAILYATGMAKPGDGYVYAFGSETVGFGYESYIHVARFLESNPQQWEFFNGTTWTATPNTGAGSKVADGLGSSAVSYLNGKYILMTMDQGFNCDANRHIYLATADSPTGPFTERKAVYTINEYFYGQYARYYTPAIHPHFDNGRNELLLTYCLNYSACGLDGCQEGVIDPYYYRVKGIRVPYAMIGL</sequence>
<feature type="signal peptide" evidence="1">
    <location>
        <begin position="1"/>
        <end position="20"/>
    </location>
</feature>
<feature type="domain" description="Ricin B lectin" evidence="3">
    <location>
        <begin position="42"/>
        <end position="131"/>
    </location>
</feature>
<protein>
    <submittedName>
        <fullName evidence="4">Ricin-type beta-trefoil lectin domain-like</fullName>
    </submittedName>
</protein>
<keyword evidence="1" id="KW-0732">Signal</keyword>